<protein>
    <recommendedName>
        <fullName evidence="1">Trypsin-co-occurring domain-containing protein</fullName>
    </recommendedName>
</protein>
<organism evidence="2 3">
    <name type="scientific">Catenulispora yoronensis</name>
    <dbReference type="NCBI Taxonomy" id="450799"/>
    <lineage>
        <taxon>Bacteria</taxon>
        <taxon>Bacillati</taxon>
        <taxon>Actinomycetota</taxon>
        <taxon>Actinomycetes</taxon>
        <taxon>Catenulisporales</taxon>
        <taxon>Catenulisporaceae</taxon>
        <taxon>Catenulispora</taxon>
    </lineage>
</organism>
<dbReference type="RefSeq" id="WP_344668075.1">
    <property type="nucleotide sequence ID" value="NZ_BAAAQN010000031.1"/>
</dbReference>
<dbReference type="InterPro" id="IPR045608">
    <property type="entry name" value="Trypco2"/>
</dbReference>
<proteinExistence type="predicted"/>
<reference evidence="2 3" key="1">
    <citation type="journal article" date="2019" name="Int. J. Syst. Evol. Microbiol.">
        <title>The Global Catalogue of Microorganisms (GCM) 10K type strain sequencing project: providing services to taxonomists for standard genome sequencing and annotation.</title>
        <authorList>
            <consortium name="The Broad Institute Genomics Platform"/>
            <consortium name="The Broad Institute Genome Sequencing Center for Infectious Disease"/>
            <person name="Wu L."/>
            <person name="Ma J."/>
        </authorList>
    </citation>
    <scope>NUCLEOTIDE SEQUENCE [LARGE SCALE GENOMIC DNA]</scope>
    <source>
        <strain evidence="2 3">JCM 16014</strain>
    </source>
</reference>
<evidence type="ECO:0000313" key="3">
    <source>
        <dbReference type="Proteomes" id="UP001500751"/>
    </source>
</evidence>
<comment type="caution">
    <text evidence="2">The sequence shown here is derived from an EMBL/GenBank/DDBJ whole genome shotgun (WGS) entry which is preliminary data.</text>
</comment>
<sequence length="100" mass="10701">MIELATVVRDLRDEIERAIEAGRGEDLRFELGTIELEVAVAIQESTGSSGKVRFFVVDFGTDGKVDSTTTHRVKLSLTPHVASAGAAKVYIAGQALPGEE</sequence>
<dbReference type="Pfam" id="PF19631">
    <property type="entry name" value="Trypco2"/>
    <property type="match status" value="1"/>
</dbReference>
<dbReference type="Proteomes" id="UP001500751">
    <property type="component" value="Unassembled WGS sequence"/>
</dbReference>
<evidence type="ECO:0000313" key="2">
    <source>
        <dbReference type="EMBL" id="GAA2041475.1"/>
    </source>
</evidence>
<gene>
    <name evidence="2" type="ORF">GCM10009839_49920</name>
</gene>
<feature type="domain" description="Trypsin-co-occurring" evidence="1">
    <location>
        <begin position="2"/>
        <end position="79"/>
    </location>
</feature>
<evidence type="ECO:0000259" key="1">
    <source>
        <dbReference type="Pfam" id="PF19631"/>
    </source>
</evidence>
<keyword evidence="3" id="KW-1185">Reference proteome</keyword>
<name>A0ABN2UW26_9ACTN</name>
<dbReference type="EMBL" id="BAAAQN010000031">
    <property type="protein sequence ID" value="GAA2041475.1"/>
    <property type="molecule type" value="Genomic_DNA"/>
</dbReference>
<accession>A0ABN2UW26</accession>